<evidence type="ECO:0000256" key="1">
    <source>
        <dbReference type="ARBA" id="ARBA00004141"/>
    </source>
</evidence>
<dbReference type="STRING" id="1348612.A0A397IEM1"/>
<dbReference type="AlphaFoldDB" id="A0A397IEM1"/>
<evidence type="ECO:0000256" key="3">
    <source>
        <dbReference type="ARBA" id="ARBA00022989"/>
    </source>
</evidence>
<name>A0A397IEM1_9GLOM</name>
<keyword evidence="4 5" id="KW-0472">Membrane</keyword>
<keyword evidence="7" id="KW-1185">Reference proteome</keyword>
<evidence type="ECO:0000256" key="4">
    <source>
        <dbReference type="ARBA" id="ARBA00023136"/>
    </source>
</evidence>
<evidence type="ECO:0000313" key="6">
    <source>
        <dbReference type="EMBL" id="RHZ71220.1"/>
    </source>
</evidence>
<accession>A0A397IEM1</accession>
<evidence type="ECO:0000256" key="5">
    <source>
        <dbReference type="SAM" id="Phobius"/>
    </source>
</evidence>
<reference evidence="6 7" key="1">
    <citation type="submission" date="2018-08" db="EMBL/GenBank/DDBJ databases">
        <title>Genome and evolution of the arbuscular mycorrhizal fungus Diversispora epigaea (formerly Glomus versiforme) and its bacterial endosymbionts.</title>
        <authorList>
            <person name="Sun X."/>
            <person name="Fei Z."/>
            <person name="Harrison M."/>
        </authorList>
    </citation>
    <scope>NUCLEOTIDE SEQUENCE [LARGE SCALE GENOMIC DNA]</scope>
    <source>
        <strain evidence="6 7">IT104</strain>
    </source>
</reference>
<dbReference type="OrthoDB" id="242866at2759"/>
<dbReference type="GO" id="GO:0032588">
    <property type="term" value="C:trans-Golgi network membrane"/>
    <property type="evidence" value="ECO:0007669"/>
    <property type="project" value="TreeGrafter"/>
</dbReference>
<feature type="transmembrane region" description="Helical" evidence="5">
    <location>
        <begin position="130"/>
        <end position="152"/>
    </location>
</feature>
<keyword evidence="2 5" id="KW-0812">Transmembrane</keyword>
<keyword evidence="3 5" id="KW-1133">Transmembrane helix</keyword>
<protein>
    <submittedName>
        <fullName evidence="6">Uncharacterized protein</fullName>
    </submittedName>
</protein>
<dbReference type="InterPro" id="IPR007273">
    <property type="entry name" value="SCAMP"/>
</dbReference>
<comment type="caution">
    <text evidence="6">The sequence shown here is derived from an EMBL/GenBank/DDBJ whole genome shotgun (WGS) entry which is preliminary data.</text>
</comment>
<proteinExistence type="predicted"/>
<evidence type="ECO:0000313" key="7">
    <source>
        <dbReference type="Proteomes" id="UP000266861"/>
    </source>
</evidence>
<dbReference type="PANTHER" id="PTHR10687">
    <property type="entry name" value="SECRETORY CARRIER-ASSOCIATED MEMBRANE PROTEIN SCAMP"/>
    <property type="match status" value="1"/>
</dbReference>
<gene>
    <name evidence="6" type="ORF">Glove_261g22</name>
</gene>
<feature type="transmembrane region" description="Helical" evidence="5">
    <location>
        <begin position="167"/>
        <end position="191"/>
    </location>
</feature>
<comment type="subcellular location">
    <subcellularLocation>
        <location evidence="1">Membrane</location>
        <topology evidence="1">Multi-pass membrane protein</topology>
    </subcellularLocation>
</comment>
<dbReference type="EMBL" id="PQFF01000239">
    <property type="protein sequence ID" value="RHZ71220.1"/>
    <property type="molecule type" value="Genomic_DNA"/>
</dbReference>
<dbReference type="PANTHER" id="PTHR10687:SF2">
    <property type="entry name" value="SECRETORY CARRIER-ASSOCIATED MEMBRANE PROTEIN"/>
    <property type="match status" value="1"/>
</dbReference>
<organism evidence="6 7">
    <name type="scientific">Diversispora epigaea</name>
    <dbReference type="NCBI Taxonomy" id="1348612"/>
    <lineage>
        <taxon>Eukaryota</taxon>
        <taxon>Fungi</taxon>
        <taxon>Fungi incertae sedis</taxon>
        <taxon>Mucoromycota</taxon>
        <taxon>Glomeromycotina</taxon>
        <taxon>Glomeromycetes</taxon>
        <taxon>Diversisporales</taxon>
        <taxon>Diversisporaceae</taxon>
        <taxon>Diversispora</taxon>
    </lineage>
</organism>
<dbReference type="Pfam" id="PF04144">
    <property type="entry name" value="SCAMP"/>
    <property type="match status" value="1"/>
</dbReference>
<dbReference type="GO" id="GO:0055038">
    <property type="term" value="C:recycling endosome membrane"/>
    <property type="evidence" value="ECO:0007669"/>
    <property type="project" value="TreeGrafter"/>
</dbReference>
<dbReference type="Proteomes" id="UP000266861">
    <property type="component" value="Unassembled WGS sequence"/>
</dbReference>
<sequence length="208" mass="23879">MTTRPPSTQRPGYTVVVIDNSALPPLPPPPNWPRCYPIIYHDIETDFGEESTRRILRRSYLLFKFYVATLVAYSIANIVIAITFGDANEIIIQVISSILYLLILSFGDFLGRHLSLYFGFKTNLPSMFRYYFFGEAIVFFFILIVSIGFLNIQNEAGVVKLFENKFYVAGIFTSIFLLFAIVQTILHLILISQVYKHFRSQGFRICAC</sequence>
<feature type="transmembrane region" description="Helical" evidence="5">
    <location>
        <begin position="61"/>
        <end position="84"/>
    </location>
</feature>
<dbReference type="GO" id="GO:0015031">
    <property type="term" value="P:protein transport"/>
    <property type="evidence" value="ECO:0007669"/>
    <property type="project" value="InterPro"/>
</dbReference>
<evidence type="ECO:0000256" key="2">
    <source>
        <dbReference type="ARBA" id="ARBA00022692"/>
    </source>
</evidence>
<feature type="transmembrane region" description="Helical" evidence="5">
    <location>
        <begin position="90"/>
        <end position="110"/>
    </location>
</feature>